<name>A0ACB8ZI99_ARCLA</name>
<proteinExistence type="predicted"/>
<dbReference type="Proteomes" id="UP001055879">
    <property type="component" value="Linkage Group LG10"/>
</dbReference>
<gene>
    <name evidence="1" type="ORF">L6452_30640</name>
</gene>
<dbReference type="EMBL" id="CM042056">
    <property type="protein sequence ID" value="KAI3697547.1"/>
    <property type="molecule type" value="Genomic_DNA"/>
</dbReference>
<accession>A0ACB8ZI99</accession>
<evidence type="ECO:0000313" key="2">
    <source>
        <dbReference type="Proteomes" id="UP001055879"/>
    </source>
</evidence>
<organism evidence="1 2">
    <name type="scientific">Arctium lappa</name>
    <name type="common">Greater burdock</name>
    <name type="synonym">Lappa major</name>
    <dbReference type="NCBI Taxonomy" id="4217"/>
    <lineage>
        <taxon>Eukaryota</taxon>
        <taxon>Viridiplantae</taxon>
        <taxon>Streptophyta</taxon>
        <taxon>Embryophyta</taxon>
        <taxon>Tracheophyta</taxon>
        <taxon>Spermatophyta</taxon>
        <taxon>Magnoliopsida</taxon>
        <taxon>eudicotyledons</taxon>
        <taxon>Gunneridae</taxon>
        <taxon>Pentapetalae</taxon>
        <taxon>asterids</taxon>
        <taxon>campanulids</taxon>
        <taxon>Asterales</taxon>
        <taxon>Asteraceae</taxon>
        <taxon>Carduoideae</taxon>
        <taxon>Cardueae</taxon>
        <taxon>Arctiinae</taxon>
        <taxon>Arctium</taxon>
    </lineage>
</organism>
<reference evidence="1 2" key="2">
    <citation type="journal article" date="2022" name="Mol. Ecol. Resour.">
        <title>The genomes of chicory, endive, great burdock and yacon provide insights into Asteraceae paleo-polyploidization history and plant inulin production.</title>
        <authorList>
            <person name="Fan W."/>
            <person name="Wang S."/>
            <person name="Wang H."/>
            <person name="Wang A."/>
            <person name="Jiang F."/>
            <person name="Liu H."/>
            <person name="Zhao H."/>
            <person name="Xu D."/>
            <person name="Zhang Y."/>
        </authorList>
    </citation>
    <scope>NUCLEOTIDE SEQUENCE [LARGE SCALE GENOMIC DNA]</scope>
    <source>
        <strain evidence="2">cv. Niubang</strain>
    </source>
</reference>
<sequence length="1005" mass="110818">MDPQPFPKSGRGIADRHNSSPSSLLAKTVSDASSQSLASILNNPHADSSWIGWWSSSTAVAVPEFAPPPATKPPGSEITRSDFTPYLLSIGEHHSRFEDIRNHSNKESRDEVDRDHDERAGEALVACLREVPALYFKEDFALEDGGTFRAACPNSTVAENSVLQEKLSQYLDVVELHLVKEISLRSNSFFEAQGQLEDMNLKIVEGCSRIRELKETIRLLDVDLVDSARQIQDLNLTRSDLLALQQKLRLILYVNQSLAALKLLVASADCAGALDVTDDLKQFLDDGELTGLHCFRHLGEHVAGAVDSVNSILSAEFLRVSISDSGDMDKVILAKAKARASSTGNVEDNKVELHQEDASSFRDRLLPLIIGLLRTAKLPAVLRVYRDTVTSDMKTAIKSVVAELLPVLVARPLESDFMPGERIVDNDGGGLSLASKLRSLSSESFVLLLDTIFRIVQAHLLQAAEVKKAIEWIMSNLDGHYAADSVAAAIAHGALSAETAQIDYGLADSLVTYSVKKNAIKVPTFQEKGNDATSPSNISKNFRADVLRENTEAVFAACDAAHGRWAKLLGVRAVLHPRLRVQDFLHIYNMSQEFITATEKIGGRLGYSIRGTLQSQAKAFVDFQHESRMTKLKAVLDQEKWVEVDVPDEYRAIVISVFCSESLISGDLDNYSNGLAKGYNEVVPNNNASSPLIDDSVSLSSSQEQVMKLSSQPADVSDSTEQVNGIKGKNDHGKPSSHLLSFRGVGYHMVNCGLILLKMLSEYIDMNTVFPALSSEVIRCVLEMLKFFNTRTCQLVLGAGAMQVSGLKSITSKHLALASQVISFVHAIIPEIRRVLLMKVAETRKGLLLSEIERVLQDYKVHRDEIHTKLVQIMKERLLVHLRGLPQIVETWNRSDETDVQPSQFARNLTKEVGLLKRVLSRNLHEVDVQEIFREVTIAFDIQISDAFSHVDISTPQAKARLTCDIQHILGCIRSLPSANLNDSQAPVPAQLELLLQRVAPEADQ</sequence>
<protein>
    <submittedName>
        <fullName evidence="1">Uncharacterized protein</fullName>
    </submittedName>
</protein>
<comment type="caution">
    <text evidence="1">The sequence shown here is derived from an EMBL/GenBank/DDBJ whole genome shotgun (WGS) entry which is preliminary data.</text>
</comment>
<keyword evidence="2" id="KW-1185">Reference proteome</keyword>
<evidence type="ECO:0000313" key="1">
    <source>
        <dbReference type="EMBL" id="KAI3697547.1"/>
    </source>
</evidence>
<reference evidence="2" key="1">
    <citation type="journal article" date="2022" name="Mol. Ecol. Resour.">
        <title>The genomes of chicory, endive, great burdock and yacon provide insights into Asteraceae palaeo-polyploidization history and plant inulin production.</title>
        <authorList>
            <person name="Fan W."/>
            <person name="Wang S."/>
            <person name="Wang H."/>
            <person name="Wang A."/>
            <person name="Jiang F."/>
            <person name="Liu H."/>
            <person name="Zhao H."/>
            <person name="Xu D."/>
            <person name="Zhang Y."/>
        </authorList>
    </citation>
    <scope>NUCLEOTIDE SEQUENCE [LARGE SCALE GENOMIC DNA]</scope>
    <source>
        <strain evidence="2">cv. Niubang</strain>
    </source>
</reference>